<evidence type="ECO:0000313" key="3">
    <source>
        <dbReference type="Proteomes" id="UP000295479"/>
    </source>
</evidence>
<dbReference type="InterPro" id="IPR007372">
    <property type="entry name" value="Lipid/polyisoprenoid-bd_YceI"/>
</dbReference>
<gene>
    <name evidence="2" type="ORF">E0F76_08465</name>
</gene>
<dbReference type="Gene3D" id="2.40.128.110">
    <property type="entry name" value="Lipid/polyisoprenoid-binding, YceI-like"/>
    <property type="match status" value="1"/>
</dbReference>
<dbReference type="EMBL" id="SMFK01000004">
    <property type="protein sequence ID" value="TDD97339.1"/>
    <property type="molecule type" value="Genomic_DNA"/>
</dbReference>
<protein>
    <submittedName>
        <fullName evidence="2">YceI family protein</fullName>
    </submittedName>
</protein>
<dbReference type="OrthoDB" id="116832at2"/>
<dbReference type="InterPro" id="IPR036761">
    <property type="entry name" value="TTHA0802/YceI-like_sf"/>
</dbReference>
<dbReference type="AlphaFoldDB" id="A0A4R5CED8"/>
<organism evidence="2 3">
    <name type="scientific">Flavobacterium cellulosilyticum</name>
    <dbReference type="NCBI Taxonomy" id="2541731"/>
    <lineage>
        <taxon>Bacteria</taxon>
        <taxon>Pseudomonadati</taxon>
        <taxon>Bacteroidota</taxon>
        <taxon>Flavobacteriia</taxon>
        <taxon>Flavobacteriales</taxon>
        <taxon>Flavobacteriaceae</taxon>
        <taxon>Flavobacterium</taxon>
    </lineage>
</organism>
<keyword evidence="3" id="KW-1185">Reference proteome</keyword>
<feature type="domain" description="Lipid/polyisoprenoid-binding YceI-like" evidence="1">
    <location>
        <begin position="57"/>
        <end position="173"/>
    </location>
</feature>
<evidence type="ECO:0000259" key="1">
    <source>
        <dbReference type="Pfam" id="PF04264"/>
    </source>
</evidence>
<sequence length="179" mass="20524">MKKIILLLVLFLSTIIVAQNKMITGYGIITFEASVPLFEEVKASNETAQCALNTKTGEIYNTAFIKDFHFKIALMEKHFNEYYLESERYPKAVFKGRIIGFNWYIVGTTPKEFKMKGKLEIHGKKKDIDTLVLLRKVDNTLEINSNFTVTTNDFKIKIPTVLSMKIAEKVNINSAYLVK</sequence>
<dbReference type="Proteomes" id="UP000295479">
    <property type="component" value="Unassembled WGS sequence"/>
</dbReference>
<comment type="caution">
    <text evidence="2">The sequence shown here is derived from an EMBL/GenBank/DDBJ whole genome shotgun (WGS) entry which is preliminary data.</text>
</comment>
<reference evidence="2 3" key="1">
    <citation type="submission" date="2019-03" db="EMBL/GenBank/DDBJ databases">
        <title>Flavobacterium AR-3-4 sp. nov. isolated from arctic soil.</title>
        <authorList>
            <person name="Chaudhary D.K."/>
        </authorList>
    </citation>
    <scope>NUCLEOTIDE SEQUENCE [LARGE SCALE GENOMIC DNA]</scope>
    <source>
        <strain evidence="2 3">AR-3-4</strain>
    </source>
</reference>
<dbReference type="RefSeq" id="WP_132004208.1">
    <property type="nucleotide sequence ID" value="NZ_SMFK01000004.1"/>
</dbReference>
<proteinExistence type="predicted"/>
<name>A0A4R5CED8_9FLAO</name>
<accession>A0A4R5CED8</accession>
<evidence type="ECO:0000313" key="2">
    <source>
        <dbReference type="EMBL" id="TDD97339.1"/>
    </source>
</evidence>
<dbReference type="SUPFAM" id="SSF101874">
    <property type="entry name" value="YceI-like"/>
    <property type="match status" value="1"/>
</dbReference>
<dbReference type="Pfam" id="PF04264">
    <property type="entry name" value="YceI"/>
    <property type="match status" value="1"/>
</dbReference>